<accession>B2W9K1</accession>
<evidence type="ECO:0000313" key="1">
    <source>
        <dbReference type="EMBL" id="EDU49579.1"/>
    </source>
</evidence>
<gene>
    <name evidence="1" type="ORF">PTRG_06659</name>
</gene>
<dbReference type="GeneID" id="6344923"/>
<dbReference type="AlphaFoldDB" id="B2W9K1"/>
<organism evidence="1 2">
    <name type="scientific">Pyrenophora tritici-repentis (strain Pt-1C-BFP)</name>
    <name type="common">Wheat tan spot fungus</name>
    <name type="synonym">Drechslera tritici-repentis</name>
    <dbReference type="NCBI Taxonomy" id="426418"/>
    <lineage>
        <taxon>Eukaryota</taxon>
        <taxon>Fungi</taxon>
        <taxon>Dikarya</taxon>
        <taxon>Ascomycota</taxon>
        <taxon>Pezizomycotina</taxon>
        <taxon>Dothideomycetes</taxon>
        <taxon>Pleosporomycetidae</taxon>
        <taxon>Pleosporales</taxon>
        <taxon>Pleosporineae</taxon>
        <taxon>Pleosporaceae</taxon>
        <taxon>Pyrenophora</taxon>
    </lineage>
</organism>
<evidence type="ECO:0000313" key="2">
    <source>
        <dbReference type="Proteomes" id="UP000001471"/>
    </source>
</evidence>
<dbReference type="Proteomes" id="UP000001471">
    <property type="component" value="Unassembled WGS sequence"/>
</dbReference>
<reference evidence="2" key="1">
    <citation type="journal article" date="2013" name="G3 (Bethesda)">
        <title>Comparative genomics of a plant-pathogenic fungus, Pyrenophora tritici-repentis, reveals transduplication and the impact of repeat elements on pathogenicity and population divergence.</title>
        <authorList>
            <person name="Manning V.A."/>
            <person name="Pandelova I."/>
            <person name="Dhillon B."/>
            <person name="Wilhelm L.J."/>
            <person name="Goodwin S.B."/>
            <person name="Berlin A.M."/>
            <person name="Figueroa M."/>
            <person name="Freitag M."/>
            <person name="Hane J.K."/>
            <person name="Henrissat B."/>
            <person name="Holman W.H."/>
            <person name="Kodira C.D."/>
            <person name="Martin J."/>
            <person name="Oliver R.P."/>
            <person name="Robbertse B."/>
            <person name="Schackwitz W."/>
            <person name="Schwartz D.C."/>
            <person name="Spatafora J.W."/>
            <person name="Turgeon B.G."/>
            <person name="Yandava C."/>
            <person name="Young S."/>
            <person name="Zhou S."/>
            <person name="Zeng Q."/>
            <person name="Grigoriev I.V."/>
            <person name="Ma L.-J."/>
            <person name="Ciuffetti L.M."/>
        </authorList>
    </citation>
    <scope>NUCLEOTIDE SEQUENCE [LARGE SCALE GENOMIC DNA]</scope>
    <source>
        <strain evidence="2">Pt-1C-BFP</strain>
    </source>
</reference>
<dbReference type="EMBL" id="DS231620">
    <property type="protein sequence ID" value="EDU49579.1"/>
    <property type="molecule type" value="Genomic_DNA"/>
</dbReference>
<proteinExistence type="predicted"/>
<name>B2W9K1_PYRTR</name>
<sequence length="191" mass="22573">MPWFLDTKIVTLDFAIGMLKNLYSNKFFTFERPYIIKHFLDKNLSNHIHGIVRRDHVRHLNIEIPYLDYGTKPSSSAQLDILMGELDCLREFKPVKVYITFKLASKRLYDEDIGRYTNFEKHSPILMTGRLLPVMTELRAKDHVITIKEYDTIWVWTPTTGEISWKTAQDDLEKHMKMCFPDWVGAVMEED</sequence>
<protein>
    <submittedName>
        <fullName evidence="1">Uncharacterized protein</fullName>
    </submittedName>
</protein>
<dbReference type="HOGENOM" id="CLU_1422076_0_0_1"/>
<dbReference type="OrthoDB" id="3676658at2759"/>
<dbReference type="KEGG" id="ptrr:6344923"/>
<dbReference type="RefSeq" id="XP_001936992.2">
    <property type="nucleotide sequence ID" value="XM_001936957.2"/>
</dbReference>
<dbReference type="InParanoid" id="B2W9K1"/>